<dbReference type="PROSITE" id="PS51000">
    <property type="entry name" value="HTH_DEOR_2"/>
    <property type="match status" value="1"/>
</dbReference>
<sequence length="256" mass="28398">MMKLSMSKRHAYILDKLSKEKEIRVIDLSEELEVSPVTIRKDLKQLETKKLLFKSHGSITQQNPYIQDIHVNEKELINIDQKIRIAQKAAELIVPNDAIIIASGTSVLQLALLIEAKEQLTVLTSAINVAMALIKKPDIEVIQLGGIIRKTSTSVSGPFAQQMLTQFACSKLFLGVDGIDIQYGCTTSNMMEANINQSMIQAAEETIILTDSSKFGKRGFGRICNFDQVDRIITDSGVSERTVKSLEDMGVEVMVV</sequence>
<organism evidence="5 6">
    <name type="scientific">Danxiaibacter flavus</name>
    <dbReference type="NCBI Taxonomy" id="3049108"/>
    <lineage>
        <taxon>Bacteria</taxon>
        <taxon>Pseudomonadati</taxon>
        <taxon>Bacteroidota</taxon>
        <taxon>Chitinophagia</taxon>
        <taxon>Chitinophagales</taxon>
        <taxon>Chitinophagaceae</taxon>
        <taxon>Danxiaibacter</taxon>
    </lineage>
</organism>
<evidence type="ECO:0000256" key="3">
    <source>
        <dbReference type="ARBA" id="ARBA00023163"/>
    </source>
</evidence>
<keyword evidence="6" id="KW-1185">Reference proteome</keyword>
<dbReference type="InterPro" id="IPR036388">
    <property type="entry name" value="WH-like_DNA-bd_sf"/>
</dbReference>
<keyword evidence="2 5" id="KW-0238">DNA-binding</keyword>
<dbReference type="InterPro" id="IPR037171">
    <property type="entry name" value="NagB/RpiA_transferase-like"/>
</dbReference>
<gene>
    <name evidence="5" type="ORF">QTN47_04470</name>
</gene>
<dbReference type="PANTHER" id="PTHR30363">
    <property type="entry name" value="HTH-TYPE TRANSCRIPTIONAL REGULATOR SRLR-RELATED"/>
    <property type="match status" value="1"/>
</dbReference>
<reference evidence="5 6" key="1">
    <citation type="submission" date="2023-07" db="EMBL/GenBank/DDBJ databases">
        <authorList>
            <person name="Lian W.-H."/>
        </authorList>
    </citation>
    <scope>NUCLEOTIDE SEQUENCE [LARGE SCALE GENOMIC DNA]</scope>
    <source>
        <strain evidence="5 6">SYSU DXS3180</strain>
    </source>
</reference>
<evidence type="ECO:0000256" key="2">
    <source>
        <dbReference type="ARBA" id="ARBA00023125"/>
    </source>
</evidence>
<proteinExistence type="predicted"/>
<dbReference type="PANTHER" id="PTHR30363:SF44">
    <property type="entry name" value="AGA OPERON TRANSCRIPTIONAL REPRESSOR-RELATED"/>
    <property type="match status" value="1"/>
</dbReference>
<dbReference type="Pfam" id="PF08220">
    <property type="entry name" value="HTH_DeoR"/>
    <property type="match status" value="1"/>
</dbReference>
<keyword evidence="3" id="KW-0804">Transcription</keyword>
<dbReference type="InterPro" id="IPR014036">
    <property type="entry name" value="DeoR-like_C"/>
</dbReference>
<dbReference type="EMBL" id="JAULBC010000001">
    <property type="protein sequence ID" value="MEX6686734.1"/>
    <property type="molecule type" value="Genomic_DNA"/>
</dbReference>
<evidence type="ECO:0000259" key="4">
    <source>
        <dbReference type="PROSITE" id="PS51000"/>
    </source>
</evidence>
<protein>
    <submittedName>
        <fullName evidence="5">DeoR/GlpR family DNA-binding transcription regulator</fullName>
    </submittedName>
</protein>
<accession>A0ABV3ZEA3</accession>
<evidence type="ECO:0000313" key="5">
    <source>
        <dbReference type="EMBL" id="MEX6686734.1"/>
    </source>
</evidence>
<feature type="domain" description="HTH deoR-type" evidence="4">
    <location>
        <begin position="6"/>
        <end position="61"/>
    </location>
</feature>
<keyword evidence="1" id="KW-0805">Transcription regulation</keyword>
<dbReference type="SMART" id="SM01134">
    <property type="entry name" value="DeoRC"/>
    <property type="match status" value="1"/>
</dbReference>
<dbReference type="Proteomes" id="UP001560573">
    <property type="component" value="Unassembled WGS sequence"/>
</dbReference>
<evidence type="ECO:0000313" key="6">
    <source>
        <dbReference type="Proteomes" id="UP001560573"/>
    </source>
</evidence>
<evidence type="ECO:0000256" key="1">
    <source>
        <dbReference type="ARBA" id="ARBA00023015"/>
    </source>
</evidence>
<dbReference type="Gene3D" id="3.40.50.1360">
    <property type="match status" value="1"/>
</dbReference>
<dbReference type="RefSeq" id="WP_369328130.1">
    <property type="nucleotide sequence ID" value="NZ_JAULBC010000001.1"/>
</dbReference>
<name>A0ABV3ZEA3_9BACT</name>
<dbReference type="InterPro" id="IPR050313">
    <property type="entry name" value="Carb_Metab_HTH_regulators"/>
</dbReference>
<dbReference type="SMART" id="SM00420">
    <property type="entry name" value="HTH_DEOR"/>
    <property type="match status" value="1"/>
</dbReference>
<dbReference type="PRINTS" id="PR00037">
    <property type="entry name" value="HTHLACR"/>
</dbReference>
<dbReference type="Gene3D" id="1.10.10.10">
    <property type="entry name" value="Winged helix-like DNA-binding domain superfamily/Winged helix DNA-binding domain"/>
    <property type="match status" value="1"/>
</dbReference>
<dbReference type="InterPro" id="IPR001034">
    <property type="entry name" value="DeoR_HTH"/>
</dbReference>
<dbReference type="InterPro" id="IPR036390">
    <property type="entry name" value="WH_DNA-bd_sf"/>
</dbReference>
<dbReference type="SUPFAM" id="SSF46785">
    <property type="entry name" value="Winged helix' DNA-binding domain"/>
    <property type="match status" value="1"/>
</dbReference>
<dbReference type="GO" id="GO:0003677">
    <property type="term" value="F:DNA binding"/>
    <property type="evidence" value="ECO:0007669"/>
    <property type="project" value="UniProtKB-KW"/>
</dbReference>
<dbReference type="PROSITE" id="PS00894">
    <property type="entry name" value="HTH_DEOR_1"/>
    <property type="match status" value="1"/>
</dbReference>
<comment type="caution">
    <text evidence="5">The sequence shown here is derived from an EMBL/GenBank/DDBJ whole genome shotgun (WGS) entry which is preliminary data.</text>
</comment>
<dbReference type="Pfam" id="PF00455">
    <property type="entry name" value="DeoRC"/>
    <property type="match status" value="1"/>
</dbReference>
<dbReference type="InterPro" id="IPR018356">
    <property type="entry name" value="Tscrpt_reg_HTH_DeoR_CS"/>
</dbReference>
<dbReference type="SUPFAM" id="SSF100950">
    <property type="entry name" value="NagB/RpiA/CoA transferase-like"/>
    <property type="match status" value="1"/>
</dbReference>